<proteinExistence type="predicted"/>
<reference evidence="1 2" key="1">
    <citation type="submission" date="2016-10" db="EMBL/GenBank/DDBJ databases">
        <authorList>
            <person name="Varghese N."/>
            <person name="Submissions S."/>
        </authorList>
    </citation>
    <scope>NUCLEOTIDE SEQUENCE [LARGE SCALE GENOMIC DNA]</scope>
    <source>
        <strain evidence="1 2">PL 12/M</strain>
    </source>
</reference>
<dbReference type="EMBL" id="FNCA01000001">
    <property type="protein sequence ID" value="SDF35841.1"/>
    <property type="molecule type" value="Genomic_DNA"/>
</dbReference>
<evidence type="ECO:0000313" key="1">
    <source>
        <dbReference type="EMBL" id="SDF35841.1"/>
    </source>
</evidence>
<protein>
    <submittedName>
        <fullName evidence="1">Uncharacterized protein</fullName>
    </submittedName>
</protein>
<gene>
    <name evidence="1" type="ORF">SAMN04488589_0457</name>
</gene>
<accession>A0A7Z7FBN9</accession>
<sequence length="60" mass="7028">MCLDREVLSLPELKKKHINNNESTQKTDVSSGFEYERVVRCEEEGFYSTCGQAFIRIQRN</sequence>
<keyword evidence="2" id="KW-1185">Reference proteome</keyword>
<comment type="caution">
    <text evidence="1">The sequence shown here is derived from an EMBL/GenBank/DDBJ whole genome shotgun (WGS) entry which is preliminary data.</text>
</comment>
<dbReference type="AlphaFoldDB" id="A0A7Z7FBN9"/>
<dbReference type="Proteomes" id="UP000199259">
    <property type="component" value="Unassembled WGS sequence"/>
</dbReference>
<name>A0A7Z7FBN9_9EURY</name>
<organism evidence="1 2">
    <name type="scientific">Methanolobus vulcani</name>
    <dbReference type="NCBI Taxonomy" id="38026"/>
    <lineage>
        <taxon>Archaea</taxon>
        <taxon>Methanobacteriati</taxon>
        <taxon>Methanobacteriota</taxon>
        <taxon>Stenosarchaea group</taxon>
        <taxon>Methanomicrobia</taxon>
        <taxon>Methanosarcinales</taxon>
        <taxon>Methanosarcinaceae</taxon>
        <taxon>Methanolobus</taxon>
    </lineage>
</organism>
<evidence type="ECO:0000313" key="2">
    <source>
        <dbReference type="Proteomes" id="UP000199259"/>
    </source>
</evidence>